<keyword evidence="4" id="KW-1185">Reference proteome</keyword>
<dbReference type="OrthoDB" id="408631at2759"/>
<dbReference type="Proteomes" id="UP000073492">
    <property type="component" value="Unassembled WGS sequence"/>
</dbReference>
<dbReference type="PANTHER" id="PTHR48081">
    <property type="entry name" value="AB HYDROLASE SUPERFAMILY PROTEIN C4A8.06C"/>
    <property type="match status" value="1"/>
</dbReference>
<evidence type="ECO:0000256" key="1">
    <source>
        <dbReference type="ARBA" id="ARBA00022801"/>
    </source>
</evidence>
<dbReference type="InterPro" id="IPR013094">
    <property type="entry name" value="AB_hydrolase_3"/>
</dbReference>
<dbReference type="EMBL" id="LFZO01000016">
    <property type="protein sequence ID" value="KXT17657.1"/>
    <property type="molecule type" value="Genomic_DNA"/>
</dbReference>
<dbReference type="GO" id="GO:0016787">
    <property type="term" value="F:hydrolase activity"/>
    <property type="evidence" value="ECO:0007669"/>
    <property type="project" value="UniProtKB-KW"/>
</dbReference>
<reference evidence="3 4" key="1">
    <citation type="submission" date="2015-07" db="EMBL/GenBank/DDBJ databases">
        <title>Comparative genomics of the Sigatoka disease complex on banana suggests a link between parallel evolutionary changes in Pseudocercospora fijiensis and Pseudocercospora eumusae and increased virulence on the banana host.</title>
        <authorList>
            <person name="Chang T.-C."/>
            <person name="Salvucci A."/>
            <person name="Crous P.W."/>
            <person name="Stergiopoulos I."/>
        </authorList>
    </citation>
    <scope>NUCLEOTIDE SEQUENCE [LARGE SCALE GENOMIC DNA]</scope>
    <source>
        <strain evidence="3 4">CBS 116634</strain>
    </source>
</reference>
<dbReference type="STRING" id="113226.A0A139IS78"/>
<dbReference type="SUPFAM" id="SSF53474">
    <property type="entry name" value="alpha/beta-Hydrolases"/>
    <property type="match status" value="1"/>
</dbReference>
<keyword evidence="1" id="KW-0378">Hydrolase</keyword>
<evidence type="ECO:0000259" key="2">
    <source>
        <dbReference type="Pfam" id="PF07859"/>
    </source>
</evidence>
<dbReference type="InterPro" id="IPR029058">
    <property type="entry name" value="AB_hydrolase_fold"/>
</dbReference>
<accession>A0A139IS78</accession>
<dbReference type="Pfam" id="PF07859">
    <property type="entry name" value="Abhydrolase_3"/>
    <property type="match status" value="1"/>
</dbReference>
<dbReference type="InterPro" id="IPR050300">
    <property type="entry name" value="GDXG_lipolytic_enzyme"/>
</dbReference>
<sequence length="336" mass="37185">MGGDYAQSWKDWEAASGGRAVLHGSPAEIKGMAEGLYKALTPMMPPFTEAVDVKEGDVDGIKYRIYTPKGKTGPFPTAIWTHAGGYMTGDLDSDHLICGVVSEHTNSAVINVDYRLTPEHQWPVQLEDSMKVYKWAHANASSFGGDRNKFYTIGGSAGGGLAFQIANQVVQDPQLKDSIKGIVGMVPVTTHWASIPEKYKSKHKSYEDNKEGTPIIDMKSMEIFFEQAIPHPQSASYFPRHLGPKADPNDPNVFTILATDQHAKYPPTYLTSCEFDPLRDDAYIMEEALKEAGVPVKHDHYKGMPHYFWIIPAIPEGQEYVAKLLQGIAWVLAQAE</sequence>
<evidence type="ECO:0000313" key="3">
    <source>
        <dbReference type="EMBL" id="KXT17657.1"/>
    </source>
</evidence>
<dbReference type="PANTHER" id="PTHR48081:SF8">
    <property type="entry name" value="ALPHA_BETA HYDROLASE FOLD-3 DOMAIN-CONTAINING PROTEIN-RELATED"/>
    <property type="match status" value="1"/>
</dbReference>
<name>A0A139IS78_9PEZI</name>
<proteinExistence type="predicted"/>
<dbReference type="Gene3D" id="3.40.50.1820">
    <property type="entry name" value="alpha/beta hydrolase"/>
    <property type="match status" value="1"/>
</dbReference>
<organism evidence="3 4">
    <name type="scientific">Pseudocercospora musae</name>
    <dbReference type="NCBI Taxonomy" id="113226"/>
    <lineage>
        <taxon>Eukaryota</taxon>
        <taxon>Fungi</taxon>
        <taxon>Dikarya</taxon>
        <taxon>Ascomycota</taxon>
        <taxon>Pezizomycotina</taxon>
        <taxon>Dothideomycetes</taxon>
        <taxon>Dothideomycetidae</taxon>
        <taxon>Mycosphaerellales</taxon>
        <taxon>Mycosphaerellaceae</taxon>
        <taxon>Pseudocercospora</taxon>
    </lineage>
</organism>
<comment type="caution">
    <text evidence="3">The sequence shown here is derived from an EMBL/GenBank/DDBJ whole genome shotgun (WGS) entry which is preliminary data.</text>
</comment>
<evidence type="ECO:0000313" key="4">
    <source>
        <dbReference type="Proteomes" id="UP000073492"/>
    </source>
</evidence>
<feature type="domain" description="Alpha/beta hydrolase fold-3" evidence="2">
    <location>
        <begin position="79"/>
        <end position="309"/>
    </location>
</feature>
<protein>
    <recommendedName>
        <fullName evidence="2">Alpha/beta hydrolase fold-3 domain-containing protein</fullName>
    </recommendedName>
</protein>
<dbReference type="AlphaFoldDB" id="A0A139IS78"/>
<gene>
    <name evidence="3" type="ORF">AC579_9049</name>
</gene>